<keyword evidence="9" id="KW-1185">Reference proteome</keyword>
<dbReference type="InterPro" id="IPR044861">
    <property type="entry name" value="IPNS-like_FE2OG_OXY"/>
</dbReference>
<name>A0AAV8U5Y6_9ROSI</name>
<gene>
    <name evidence="8" type="ORF">K2173_017178</name>
</gene>
<evidence type="ECO:0000313" key="9">
    <source>
        <dbReference type="Proteomes" id="UP001159364"/>
    </source>
</evidence>
<evidence type="ECO:0000259" key="7">
    <source>
        <dbReference type="PROSITE" id="PS51471"/>
    </source>
</evidence>
<keyword evidence="1 6" id="KW-0479">Metal-binding</keyword>
<dbReference type="GO" id="GO:0016491">
    <property type="term" value="F:oxidoreductase activity"/>
    <property type="evidence" value="ECO:0007669"/>
    <property type="project" value="UniProtKB-KW"/>
</dbReference>
<dbReference type="InterPro" id="IPR050231">
    <property type="entry name" value="Iron_ascorbate_oxido_reductase"/>
</dbReference>
<evidence type="ECO:0000256" key="3">
    <source>
        <dbReference type="ARBA" id="ARBA00054658"/>
    </source>
</evidence>
<dbReference type="SUPFAM" id="SSF51197">
    <property type="entry name" value="Clavaminate synthase-like"/>
    <property type="match status" value="1"/>
</dbReference>
<evidence type="ECO:0000256" key="1">
    <source>
        <dbReference type="ARBA" id="ARBA00022723"/>
    </source>
</evidence>
<reference evidence="8 9" key="1">
    <citation type="submission" date="2021-09" db="EMBL/GenBank/DDBJ databases">
        <title>Genomic insights and catalytic innovation underlie evolution of tropane alkaloids biosynthesis.</title>
        <authorList>
            <person name="Wang Y.-J."/>
            <person name="Tian T."/>
            <person name="Huang J.-P."/>
            <person name="Huang S.-X."/>
        </authorList>
    </citation>
    <scope>NUCLEOTIDE SEQUENCE [LARGE SCALE GENOMIC DNA]</scope>
    <source>
        <strain evidence="8">KIB-2018</strain>
        <tissue evidence="8">Leaf</tissue>
    </source>
</reference>
<sequence length="315" mass="36070">MGSETETAPSISVIDFSTNLVPGTPSWDLVKSQVLKAAEECGCFMADFKGIPREVQETMDDALEELYGLPLETKLRNVSEKPYHGYIGQSPLLPLFEGMGFDHPQLYDNVDEFTRLMWPQGYPNFSKTIHQFSKPLAELDQTIRRMIVESLGVEHYVDEFLNSAYYVIRVAKYEAPGTTEKKWGLKTHKDQNVMSILSQNQINGLELQTKDGEWIEVKFSPDHYLVIFGEAFNAWTNGRLYCPYHRVMMSGNKNRYSAGVFSLPNEGYVIKAPKELVDEEHPEAFKPYEFIDYLKQRTKETGKTVEDPLKAYYGV</sequence>
<feature type="domain" description="Fe2OG dioxygenase" evidence="7">
    <location>
        <begin position="163"/>
        <end position="264"/>
    </location>
</feature>
<comment type="similarity">
    <text evidence="6">Belongs to the iron/ascorbate-dependent oxidoreductase family.</text>
</comment>
<dbReference type="FunFam" id="2.60.120.330:FF:000017">
    <property type="entry name" value="2-oxoglutarate-dependent dioxygenase DAO"/>
    <property type="match status" value="1"/>
</dbReference>
<protein>
    <recommendedName>
        <fullName evidence="4">2-oxoglutarate-dependent dioxygenase DAO</fullName>
    </recommendedName>
    <alternativeName>
        <fullName evidence="5">Protein DIOXYGENASE FOR AUXIN OXIDATION</fullName>
    </alternativeName>
</protein>
<keyword evidence="6" id="KW-0560">Oxidoreductase</keyword>
<dbReference type="Gene3D" id="2.60.120.330">
    <property type="entry name" value="B-lactam Antibiotic, Isopenicillin N Synthase, Chain"/>
    <property type="match status" value="1"/>
</dbReference>
<dbReference type="AlphaFoldDB" id="A0AAV8U5Y6"/>
<dbReference type="InterPro" id="IPR005123">
    <property type="entry name" value="Oxoglu/Fe-dep_dioxygenase_dom"/>
</dbReference>
<dbReference type="PROSITE" id="PS51471">
    <property type="entry name" value="FE2OG_OXY"/>
    <property type="match status" value="1"/>
</dbReference>
<dbReference type="PANTHER" id="PTHR47990">
    <property type="entry name" value="2-OXOGLUTARATE (2OG) AND FE(II)-DEPENDENT OXYGENASE SUPERFAMILY PROTEIN-RELATED"/>
    <property type="match status" value="1"/>
</dbReference>
<dbReference type="Pfam" id="PF14226">
    <property type="entry name" value="DIOX_N"/>
    <property type="match status" value="1"/>
</dbReference>
<evidence type="ECO:0000313" key="8">
    <source>
        <dbReference type="EMBL" id="KAJ8774732.1"/>
    </source>
</evidence>
<evidence type="ECO:0000256" key="6">
    <source>
        <dbReference type="RuleBase" id="RU003682"/>
    </source>
</evidence>
<dbReference type="InterPro" id="IPR026992">
    <property type="entry name" value="DIOX_N"/>
</dbReference>
<evidence type="ECO:0000256" key="5">
    <source>
        <dbReference type="ARBA" id="ARBA00076740"/>
    </source>
</evidence>
<proteinExistence type="inferred from homology"/>
<comment type="caution">
    <text evidence="8">The sequence shown here is derived from an EMBL/GenBank/DDBJ whole genome shotgun (WGS) entry which is preliminary data.</text>
</comment>
<comment type="function">
    <text evidence="3">2-oxoglutarate-dependent dioxygenase essential for auxin catabolism and maintenance of auxin homeostasis in reproductive organs. Catalyzes the irreversible oxidation of indole-3-acetic acid (IAA) to the biologically inactive 2-oxoindole-3-acetic acid (OxIAA).</text>
</comment>
<dbReference type="InterPro" id="IPR027443">
    <property type="entry name" value="IPNS-like_sf"/>
</dbReference>
<dbReference type="Pfam" id="PF03171">
    <property type="entry name" value="2OG-FeII_Oxy"/>
    <property type="match status" value="1"/>
</dbReference>
<organism evidence="8 9">
    <name type="scientific">Erythroxylum novogranatense</name>
    <dbReference type="NCBI Taxonomy" id="1862640"/>
    <lineage>
        <taxon>Eukaryota</taxon>
        <taxon>Viridiplantae</taxon>
        <taxon>Streptophyta</taxon>
        <taxon>Embryophyta</taxon>
        <taxon>Tracheophyta</taxon>
        <taxon>Spermatophyta</taxon>
        <taxon>Magnoliopsida</taxon>
        <taxon>eudicotyledons</taxon>
        <taxon>Gunneridae</taxon>
        <taxon>Pentapetalae</taxon>
        <taxon>rosids</taxon>
        <taxon>fabids</taxon>
        <taxon>Malpighiales</taxon>
        <taxon>Erythroxylaceae</taxon>
        <taxon>Erythroxylum</taxon>
    </lineage>
</organism>
<keyword evidence="2 6" id="KW-0408">Iron</keyword>
<dbReference type="Proteomes" id="UP001159364">
    <property type="component" value="Linkage Group LG01"/>
</dbReference>
<dbReference type="GO" id="GO:0046872">
    <property type="term" value="F:metal ion binding"/>
    <property type="evidence" value="ECO:0007669"/>
    <property type="project" value="UniProtKB-KW"/>
</dbReference>
<dbReference type="EMBL" id="JAIWQS010000001">
    <property type="protein sequence ID" value="KAJ8774732.1"/>
    <property type="molecule type" value="Genomic_DNA"/>
</dbReference>
<evidence type="ECO:0000256" key="2">
    <source>
        <dbReference type="ARBA" id="ARBA00023004"/>
    </source>
</evidence>
<evidence type="ECO:0000256" key="4">
    <source>
        <dbReference type="ARBA" id="ARBA00074102"/>
    </source>
</evidence>
<accession>A0AAV8U5Y6</accession>